<gene>
    <name evidence="1" type="primary">yihX</name>
    <name evidence="1" type="ORF">Q31b_52050</name>
</gene>
<dbReference type="RefSeq" id="WP_146602283.1">
    <property type="nucleotide sequence ID" value="NZ_SJPY01000009.1"/>
</dbReference>
<dbReference type="PANTHER" id="PTHR43611:SF3">
    <property type="entry name" value="FLAVIN MONONUCLEOTIDE HYDROLASE 1, CHLOROPLATIC"/>
    <property type="match status" value="1"/>
</dbReference>
<dbReference type="PANTHER" id="PTHR43611">
    <property type="entry name" value="ALPHA-D-GLUCOSE 1-PHOSPHATE PHOSPHATASE"/>
    <property type="match status" value="1"/>
</dbReference>
<protein>
    <submittedName>
        <fullName evidence="1">Alpha-D-glucose-1-phosphate phosphatase YihX</fullName>
        <ecNumber evidence="1">3.1.3.-</ecNumber>
    </submittedName>
</protein>
<dbReference type="InterPro" id="IPR006439">
    <property type="entry name" value="HAD-SF_hydro_IA"/>
</dbReference>
<accession>A0A5C6DG52</accession>
<dbReference type="InterPro" id="IPR036412">
    <property type="entry name" value="HAD-like_sf"/>
</dbReference>
<organism evidence="1 2">
    <name type="scientific">Novipirellula aureliae</name>
    <dbReference type="NCBI Taxonomy" id="2527966"/>
    <lineage>
        <taxon>Bacteria</taxon>
        <taxon>Pseudomonadati</taxon>
        <taxon>Planctomycetota</taxon>
        <taxon>Planctomycetia</taxon>
        <taxon>Pirellulales</taxon>
        <taxon>Pirellulaceae</taxon>
        <taxon>Novipirellula</taxon>
    </lineage>
</organism>
<dbReference type="Gene3D" id="1.10.150.240">
    <property type="entry name" value="Putative phosphatase, domain 2"/>
    <property type="match status" value="1"/>
</dbReference>
<dbReference type="SUPFAM" id="SSF56784">
    <property type="entry name" value="HAD-like"/>
    <property type="match status" value="1"/>
</dbReference>
<dbReference type="CDD" id="cd02603">
    <property type="entry name" value="HAD_sEH-N_like"/>
    <property type="match status" value="1"/>
</dbReference>
<dbReference type="EMBL" id="SJPY01000009">
    <property type="protein sequence ID" value="TWU35770.1"/>
    <property type="molecule type" value="Genomic_DNA"/>
</dbReference>
<dbReference type="PRINTS" id="PR00413">
    <property type="entry name" value="HADHALOGNASE"/>
</dbReference>
<proteinExistence type="predicted"/>
<evidence type="ECO:0000313" key="2">
    <source>
        <dbReference type="Proteomes" id="UP000315471"/>
    </source>
</evidence>
<evidence type="ECO:0000313" key="1">
    <source>
        <dbReference type="EMBL" id="TWU35770.1"/>
    </source>
</evidence>
<comment type="caution">
    <text evidence="1">The sequence shown here is derived from an EMBL/GenBank/DDBJ whole genome shotgun (WGS) entry which is preliminary data.</text>
</comment>
<dbReference type="SFLD" id="SFLDG01129">
    <property type="entry name" value="C1.5:_HAD__Beta-PGM__Phosphata"/>
    <property type="match status" value="1"/>
</dbReference>
<keyword evidence="1" id="KW-0378">Hydrolase</keyword>
<dbReference type="Pfam" id="PF00702">
    <property type="entry name" value="Hydrolase"/>
    <property type="match status" value="1"/>
</dbReference>
<sequence length="209" mass="23425">MNRSIDFVYFDLGNILVAFDPKVAIANFVERFGIDGAHAKACLYESGFQEEYEKGRLTCDQFAEAVRGQIGMSPAKMSNRDLLEASSDMFTPIESMAETVAKVARRGTHYGLLSNTCVSHWEWIANQTWEISQMVWTHRIVSYEVGAMKPDPRIYAAAEGLAGVDPKRILFLDDKQENIDAAVQRGWNAVQCFGGESAERVLKDFDVID</sequence>
<dbReference type="NCBIfam" id="TIGR01509">
    <property type="entry name" value="HAD-SF-IA-v3"/>
    <property type="match status" value="1"/>
</dbReference>
<name>A0A5C6DG52_9BACT</name>
<dbReference type="OrthoDB" id="9797415at2"/>
<dbReference type="Proteomes" id="UP000315471">
    <property type="component" value="Unassembled WGS sequence"/>
</dbReference>
<dbReference type="AlphaFoldDB" id="A0A5C6DG52"/>
<dbReference type="Gene3D" id="3.40.50.1000">
    <property type="entry name" value="HAD superfamily/HAD-like"/>
    <property type="match status" value="1"/>
</dbReference>
<dbReference type="GO" id="GO:0016787">
    <property type="term" value="F:hydrolase activity"/>
    <property type="evidence" value="ECO:0007669"/>
    <property type="project" value="UniProtKB-KW"/>
</dbReference>
<reference evidence="1 2" key="1">
    <citation type="submission" date="2019-02" db="EMBL/GenBank/DDBJ databases">
        <title>Deep-cultivation of Planctomycetes and their phenomic and genomic characterization uncovers novel biology.</title>
        <authorList>
            <person name="Wiegand S."/>
            <person name="Jogler M."/>
            <person name="Boedeker C."/>
            <person name="Pinto D."/>
            <person name="Vollmers J."/>
            <person name="Rivas-Marin E."/>
            <person name="Kohn T."/>
            <person name="Peeters S.H."/>
            <person name="Heuer A."/>
            <person name="Rast P."/>
            <person name="Oberbeckmann S."/>
            <person name="Bunk B."/>
            <person name="Jeske O."/>
            <person name="Meyerdierks A."/>
            <person name="Storesund J.E."/>
            <person name="Kallscheuer N."/>
            <person name="Luecker S."/>
            <person name="Lage O.M."/>
            <person name="Pohl T."/>
            <person name="Merkel B.J."/>
            <person name="Hornburger P."/>
            <person name="Mueller R.-W."/>
            <person name="Bruemmer F."/>
            <person name="Labrenz M."/>
            <person name="Spormann A.M."/>
            <person name="Op Den Camp H."/>
            <person name="Overmann J."/>
            <person name="Amann R."/>
            <person name="Jetten M.S.M."/>
            <person name="Mascher T."/>
            <person name="Medema M.H."/>
            <person name="Devos D.P."/>
            <person name="Kaster A.-K."/>
            <person name="Ovreas L."/>
            <person name="Rohde M."/>
            <person name="Galperin M.Y."/>
            <person name="Jogler C."/>
        </authorList>
    </citation>
    <scope>NUCLEOTIDE SEQUENCE [LARGE SCALE GENOMIC DNA]</scope>
    <source>
        <strain evidence="1 2">Q31b</strain>
    </source>
</reference>
<keyword evidence="2" id="KW-1185">Reference proteome</keyword>
<dbReference type="InterPro" id="IPR023214">
    <property type="entry name" value="HAD_sf"/>
</dbReference>
<dbReference type="EC" id="3.1.3.-" evidence="1"/>
<dbReference type="SFLD" id="SFLDS00003">
    <property type="entry name" value="Haloacid_Dehalogenase"/>
    <property type="match status" value="1"/>
</dbReference>
<dbReference type="InterPro" id="IPR023198">
    <property type="entry name" value="PGP-like_dom2"/>
</dbReference>